<protein>
    <submittedName>
        <fullName evidence="6">Uncharacterized protein</fullName>
    </submittedName>
</protein>
<comment type="caution">
    <text evidence="6">The sequence shown here is derived from an EMBL/GenBank/DDBJ whole genome shotgun (WGS) entry which is preliminary data.</text>
</comment>
<dbReference type="Gene3D" id="1.10.630.10">
    <property type="entry name" value="Cytochrome P450"/>
    <property type="match status" value="1"/>
</dbReference>
<sequence>MTLPRVVPQSGYDIGGYHMPAGSVIDFNPWVVHRSKEEYDQDVYAFRPERWRKGDNGDMHHFFFALGSRARSDLQTSMTGTIAEEVAIQLAPTLSLYFDLELTGPEAILEGKCYWLVSQKGLNVRLRRRQLPAKEGTKV</sequence>
<dbReference type="GO" id="GO:0020037">
    <property type="term" value="F:heme binding"/>
    <property type="evidence" value="ECO:0007669"/>
    <property type="project" value="InterPro"/>
</dbReference>
<dbReference type="PANTHER" id="PTHR24305">
    <property type="entry name" value="CYTOCHROME P450"/>
    <property type="match status" value="1"/>
</dbReference>
<dbReference type="GO" id="GO:0004497">
    <property type="term" value="F:monooxygenase activity"/>
    <property type="evidence" value="ECO:0007669"/>
    <property type="project" value="InterPro"/>
</dbReference>
<keyword evidence="3" id="KW-0349">Heme</keyword>
<dbReference type="Pfam" id="PF00067">
    <property type="entry name" value="p450"/>
    <property type="match status" value="1"/>
</dbReference>
<keyword evidence="4" id="KW-0479">Metal-binding</keyword>
<keyword evidence="7" id="KW-1185">Reference proteome</keyword>
<evidence type="ECO:0000313" key="6">
    <source>
        <dbReference type="EMBL" id="KAK1457481.1"/>
    </source>
</evidence>
<dbReference type="AlphaFoldDB" id="A0AAI9XNR3"/>
<dbReference type="Proteomes" id="UP001239795">
    <property type="component" value="Unassembled WGS sequence"/>
</dbReference>
<evidence type="ECO:0000256" key="5">
    <source>
        <dbReference type="ARBA" id="ARBA00023004"/>
    </source>
</evidence>
<keyword evidence="5" id="KW-0408">Iron</keyword>
<organism evidence="6 7">
    <name type="scientific">Colletotrichum melonis</name>
    <dbReference type="NCBI Taxonomy" id="1209925"/>
    <lineage>
        <taxon>Eukaryota</taxon>
        <taxon>Fungi</taxon>
        <taxon>Dikarya</taxon>
        <taxon>Ascomycota</taxon>
        <taxon>Pezizomycotina</taxon>
        <taxon>Sordariomycetes</taxon>
        <taxon>Hypocreomycetidae</taxon>
        <taxon>Glomerellales</taxon>
        <taxon>Glomerellaceae</taxon>
        <taxon>Colletotrichum</taxon>
        <taxon>Colletotrichum acutatum species complex</taxon>
    </lineage>
</organism>
<dbReference type="GO" id="GO:0005506">
    <property type="term" value="F:iron ion binding"/>
    <property type="evidence" value="ECO:0007669"/>
    <property type="project" value="InterPro"/>
</dbReference>
<evidence type="ECO:0000256" key="1">
    <source>
        <dbReference type="ARBA" id="ARBA00001971"/>
    </source>
</evidence>
<evidence type="ECO:0000256" key="3">
    <source>
        <dbReference type="ARBA" id="ARBA00022617"/>
    </source>
</evidence>
<evidence type="ECO:0000256" key="4">
    <source>
        <dbReference type="ARBA" id="ARBA00022723"/>
    </source>
</evidence>
<comment type="similarity">
    <text evidence="2">Belongs to the cytochrome P450 family.</text>
</comment>
<dbReference type="EMBL" id="MLGG01000016">
    <property type="protein sequence ID" value="KAK1457481.1"/>
    <property type="molecule type" value="Genomic_DNA"/>
</dbReference>
<gene>
    <name evidence="6" type="ORF">CMEL01_15961</name>
</gene>
<dbReference type="PANTHER" id="PTHR24305:SF232">
    <property type="entry name" value="P450, PUTATIVE (EUROFUNG)-RELATED"/>
    <property type="match status" value="1"/>
</dbReference>
<reference evidence="6 7" key="1">
    <citation type="submission" date="2016-10" db="EMBL/GenBank/DDBJ databases">
        <title>The genome sequence of Colletotrichum fioriniae PJ7.</title>
        <authorList>
            <person name="Baroncelli R."/>
        </authorList>
    </citation>
    <scope>NUCLEOTIDE SEQUENCE [LARGE SCALE GENOMIC DNA]</scope>
    <source>
        <strain evidence="6">Col 31</strain>
    </source>
</reference>
<comment type="cofactor">
    <cofactor evidence="1">
        <name>heme</name>
        <dbReference type="ChEBI" id="CHEBI:30413"/>
    </cofactor>
</comment>
<dbReference type="InterPro" id="IPR036396">
    <property type="entry name" value="Cyt_P450_sf"/>
</dbReference>
<dbReference type="GO" id="GO:0016705">
    <property type="term" value="F:oxidoreductase activity, acting on paired donors, with incorporation or reduction of molecular oxygen"/>
    <property type="evidence" value="ECO:0007669"/>
    <property type="project" value="InterPro"/>
</dbReference>
<dbReference type="InterPro" id="IPR050121">
    <property type="entry name" value="Cytochrome_P450_monoxygenase"/>
</dbReference>
<evidence type="ECO:0000256" key="2">
    <source>
        <dbReference type="ARBA" id="ARBA00010617"/>
    </source>
</evidence>
<evidence type="ECO:0000313" key="7">
    <source>
        <dbReference type="Proteomes" id="UP001239795"/>
    </source>
</evidence>
<dbReference type="InterPro" id="IPR001128">
    <property type="entry name" value="Cyt_P450"/>
</dbReference>
<name>A0AAI9XNR3_9PEZI</name>
<proteinExistence type="inferred from homology"/>
<dbReference type="SUPFAM" id="SSF48264">
    <property type="entry name" value="Cytochrome P450"/>
    <property type="match status" value="1"/>
</dbReference>
<accession>A0AAI9XNR3</accession>